<evidence type="ECO:0000313" key="1">
    <source>
        <dbReference type="EMBL" id="MBO8413877.1"/>
    </source>
</evidence>
<protein>
    <submittedName>
        <fullName evidence="1">YlbF family regulator</fullName>
    </submittedName>
</protein>
<dbReference type="InterPro" id="IPR023378">
    <property type="entry name" value="YheA/YmcA-like_dom_sf"/>
</dbReference>
<dbReference type="Proteomes" id="UP000823629">
    <property type="component" value="Unassembled WGS sequence"/>
</dbReference>
<dbReference type="SUPFAM" id="SSF158622">
    <property type="entry name" value="YheA/YmcA-like"/>
    <property type="match status" value="1"/>
</dbReference>
<name>A0A9D9D8N8_9BACL</name>
<dbReference type="Pfam" id="PF06133">
    <property type="entry name" value="Com_YlbF"/>
    <property type="match status" value="1"/>
</dbReference>
<gene>
    <name evidence="1" type="ORF">IAC78_00125</name>
</gene>
<sequence>MTNKHLIDSILSSYVFDRFIKAKNAFNNSKELSLLKEEINVSKRNLAKLKQEEIPLEIKRIKSLEERYDNHPLNLNYQTLKKELLDLLSPIQELFNNLR</sequence>
<dbReference type="Gene3D" id="1.20.1500.10">
    <property type="entry name" value="YheA/YmcA-like"/>
    <property type="match status" value="1"/>
</dbReference>
<proteinExistence type="predicted"/>
<reference evidence="1" key="2">
    <citation type="journal article" date="2021" name="PeerJ">
        <title>Extensive microbial diversity within the chicken gut microbiome revealed by metagenomics and culture.</title>
        <authorList>
            <person name="Gilroy R."/>
            <person name="Ravi A."/>
            <person name="Getino M."/>
            <person name="Pursley I."/>
            <person name="Horton D.L."/>
            <person name="Alikhan N.F."/>
            <person name="Baker D."/>
            <person name="Gharbi K."/>
            <person name="Hall N."/>
            <person name="Watson M."/>
            <person name="Adriaenssens E.M."/>
            <person name="Foster-Nyarko E."/>
            <person name="Jarju S."/>
            <person name="Secka A."/>
            <person name="Antonio M."/>
            <person name="Oren A."/>
            <person name="Chaudhuri R.R."/>
            <person name="La Ragione R."/>
            <person name="Hildebrand F."/>
            <person name="Pallen M.J."/>
        </authorList>
    </citation>
    <scope>NUCLEOTIDE SEQUENCE</scope>
    <source>
        <strain evidence="1">1748</strain>
    </source>
</reference>
<dbReference type="AlphaFoldDB" id="A0A9D9D8N8"/>
<accession>A0A9D9D8N8</accession>
<dbReference type="InterPro" id="IPR010368">
    <property type="entry name" value="Com_YlbF"/>
</dbReference>
<dbReference type="EMBL" id="JADING010000003">
    <property type="protein sequence ID" value="MBO8413877.1"/>
    <property type="molecule type" value="Genomic_DNA"/>
</dbReference>
<organism evidence="1 2">
    <name type="scientific">Candidatus Scatoplasma merdavium</name>
    <dbReference type="NCBI Taxonomy" id="2840932"/>
    <lineage>
        <taxon>Bacteria</taxon>
        <taxon>Bacillati</taxon>
        <taxon>Bacillota</taxon>
        <taxon>Bacilli</taxon>
        <taxon>Bacillales</taxon>
        <taxon>Candidatus Scatoplasma</taxon>
    </lineage>
</organism>
<comment type="caution">
    <text evidence="1">The sequence shown here is derived from an EMBL/GenBank/DDBJ whole genome shotgun (WGS) entry which is preliminary data.</text>
</comment>
<reference evidence="1" key="1">
    <citation type="submission" date="2020-10" db="EMBL/GenBank/DDBJ databases">
        <authorList>
            <person name="Gilroy R."/>
        </authorList>
    </citation>
    <scope>NUCLEOTIDE SEQUENCE</scope>
    <source>
        <strain evidence="1">1748</strain>
    </source>
</reference>
<evidence type="ECO:0000313" key="2">
    <source>
        <dbReference type="Proteomes" id="UP000823629"/>
    </source>
</evidence>